<feature type="non-terminal residue" evidence="1">
    <location>
        <position position="70"/>
    </location>
</feature>
<accession>A0A484GXX4</accession>
<comment type="caution">
    <text evidence="1">The sequence shown here is derived from an EMBL/GenBank/DDBJ whole genome shotgun (WGS) entry which is preliminary data.</text>
</comment>
<sequence>VTFVLIENDSYPIKISKVVFYSYSVTLPSKGKINFCLESRCRLPKPFQEGQNELLDVCQHALNNFGTCIE</sequence>
<dbReference type="EMBL" id="QWLN02002903">
    <property type="protein sequence ID" value="TEA40463.1"/>
    <property type="molecule type" value="Genomic_DNA"/>
</dbReference>
<dbReference type="AlphaFoldDB" id="A0A484GXX4"/>
<name>A0A484GXX4_SOUCH</name>
<keyword evidence="2" id="KW-1185">Reference proteome</keyword>
<evidence type="ECO:0000313" key="1">
    <source>
        <dbReference type="EMBL" id="TEA40463.1"/>
    </source>
</evidence>
<proteinExistence type="predicted"/>
<dbReference type="Proteomes" id="UP000295264">
    <property type="component" value="Unassembled WGS sequence"/>
</dbReference>
<gene>
    <name evidence="1" type="ORF">DBR06_SOUSAS19310006</name>
</gene>
<reference evidence="1 2" key="1">
    <citation type="journal article" date="2018" name="Genomics">
        <title>Molecular footprints of inshore aquatic adaptation in Indo-Pacific humpback dolphin (Sousa chinensis).</title>
        <authorList>
            <person name="Ming Y."/>
            <person name="Jian J."/>
            <person name="Yu F."/>
            <person name="Yu X."/>
            <person name="Wang J."/>
            <person name="Liu W."/>
        </authorList>
    </citation>
    <scope>NUCLEOTIDE SEQUENCE [LARGE SCALE GENOMIC DNA]</scope>
    <source>
        <strain evidence="1">MY-2018</strain>
        <tissue evidence="1">Skin</tissue>
    </source>
</reference>
<organism evidence="1 2">
    <name type="scientific">Sousa chinensis</name>
    <name type="common">Indo-pacific humpbacked dolphin</name>
    <name type="synonym">Steno chinensis</name>
    <dbReference type="NCBI Taxonomy" id="103600"/>
    <lineage>
        <taxon>Eukaryota</taxon>
        <taxon>Metazoa</taxon>
        <taxon>Chordata</taxon>
        <taxon>Craniata</taxon>
        <taxon>Vertebrata</taxon>
        <taxon>Euteleostomi</taxon>
        <taxon>Mammalia</taxon>
        <taxon>Eutheria</taxon>
        <taxon>Laurasiatheria</taxon>
        <taxon>Artiodactyla</taxon>
        <taxon>Whippomorpha</taxon>
        <taxon>Cetacea</taxon>
        <taxon>Odontoceti</taxon>
        <taxon>Delphinidae</taxon>
        <taxon>Sousa</taxon>
    </lineage>
</organism>
<protein>
    <submittedName>
        <fullName evidence="1">Uncharacterized protein</fullName>
    </submittedName>
</protein>
<evidence type="ECO:0000313" key="2">
    <source>
        <dbReference type="Proteomes" id="UP000295264"/>
    </source>
</evidence>
<feature type="non-terminal residue" evidence="1">
    <location>
        <position position="1"/>
    </location>
</feature>